<feature type="disulfide bond" evidence="14">
    <location>
        <begin position="1993"/>
        <end position="2008"/>
    </location>
</feature>
<feature type="disulfide bond" evidence="14">
    <location>
        <begin position="1467"/>
        <end position="1482"/>
    </location>
</feature>
<feature type="disulfide bond" evidence="14">
    <location>
        <begin position="1556"/>
        <end position="1571"/>
    </location>
</feature>
<feature type="disulfide bond" evidence="14">
    <location>
        <begin position="2131"/>
        <end position="2143"/>
    </location>
</feature>
<keyword evidence="5 16" id="KW-0812">Transmembrane</keyword>
<evidence type="ECO:0000256" key="1">
    <source>
        <dbReference type="ARBA" id="ARBA00004167"/>
    </source>
</evidence>
<dbReference type="InterPro" id="IPR001881">
    <property type="entry name" value="EGF-like_Ca-bd_dom"/>
</dbReference>
<dbReference type="CDD" id="cd00112">
    <property type="entry name" value="LDLa"/>
    <property type="match status" value="37"/>
</dbReference>
<dbReference type="InterPro" id="IPR009030">
    <property type="entry name" value="Growth_fac_rcpt_cys_sf"/>
</dbReference>
<dbReference type="InterPro" id="IPR051221">
    <property type="entry name" value="LDLR-related"/>
</dbReference>
<feature type="disulfide bond" evidence="14">
    <location>
        <begin position="993"/>
        <end position="1008"/>
    </location>
</feature>
<proteinExistence type="predicted"/>
<feature type="disulfide bond" evidence="14">
    <location>
        <begin position="1642"/>
        <end position="1657"/>
    </location>
</feature>
<dbReference type="InterPro" id="IPR036055">
    <property type="entry name" value="LDL_receptor-like_sf"/>
</dbReference>
<feature type="disulfide bond" evidence="13">
    <location>
        <begin position="3221"/>
        <end position="3230"/>
    </location>
</feature>
<feature type="disulfide bond" evidence="14">
    <location>
        <begin position="1517"/>
        <end position="1532"/>
    </location>
</feature>
<feature type="disulfide bond" evidence="14">
    <location>
        <begin position="1161"/>
        <end position="1176"/>
    </location>
</feature>
<feature type="disulfide bond" evidence="14">
    <location>
        <begin position="2973"/>
        <end position="2991"/>
    </location>
</feature>
<dbReference type="FunFam" id="2.10.25.10:FF:000037">
    <property type="entry name" value="Signal peptide, CUB domain and EGF-like domain-containing 2"/>
    <property type="match status" value="1"/>
</dbReference>
<feature type="disulfide bond" evidence="14">
    <location>
        <begin position="25"/>
        <end position="40"/>
    </location>
</feature>
<evidence type="ECO:0000256" key="12">
    <source>
        <dbReference type="ARBA" id="ARBA00023180"/>
    </source>
</evidence>
<dbReference type="Pfam" id="PF00057">
    <property type="entry name" value="Ldl_recept_a"/>
    <property type="match status" value="35"/>
</dbReference>
<feature type="transmembrane region" description="Helical" evidence="16">
    <location>
        <begin position="3242"/>
        <end position="3263"/>
    </location>
</feature>
<feature type="disulfide bond" evidence="14">
    <location>
        <begin position="1857"/>
        <end position="1872"/>
    </location>
</feature>
<dbReference type="InterPro" id="IPR018097">
    <property type="entry name" value="EGF_Ca-bd_CS"/>
</dbReference>
<dbReference type="PANTHER" id="PTHR22722">
    <property type="entry name" value="LOW-DENSITY LIPOPROTEIN RECEPTOR-RELATED PROTEIN 2-RELATED"/>
    <property type="match status" value="1"/>
</dbReference>
<keyword evidence="3 13" id="KW-0245">EGF-like domain</keyword>
<feature type="disulfide bond" evidence="14">
    <location>
        <begin position="90"/>
        <end position="108"/>
    </location>
</feature>
<dbReference type="InterPro" id="IPR011042">
    <property type="entry name" value="6-blade_b-propeller_TolB-like"/>
</dbReference>
<feature type="disulfide bond" evidence="14">
    <location>
        <begin position="2110"/>
        <end position="2125"/>
    </location>
</feature>
<dbReference type="PRINTS" id="PR00261">
    <property type="entry name" value="LDLRECEPTOR"/>
</dbReference>
<dbReference type="GO" id="GO:0016020">
    <property type="term" value="C:membrane"/>
    <property type="evidence" value="ECO:0007669"/>
    <property type="project" value="UniProtKB-SubCell"/>
</dbReference>
<feature type="domain" description="EGF-like" evidence="17">
    <location>
        <begin position="159"/>
        <end position="197"/>
    </location>
</feature>
<feature type="disulfide bond" evidence="14">
    <location>
        <begin position="1208"/>
        <end position="1223"/>
    </location>
</feature>
<reference evidence="18 19" key="1">
    <citation type="submission" date="2024-09" db="EMBL/GenBank/DDBJ databases">
        <title>A chromosome-level genome assembly of Gray's grenadier anchovy, Coilia grayii.</title>
        <authorList>
            <person name="Fu Z."/>
        </authorList>
    </citation>
    <scope>NUCLEOTIDE SEQUENCE [LARGE SCALE GENOMIC DNA]</scope>
    <source>
        <strain evidence="18">G4</strain>
        <tissue evidence="18">Muscle</tissue>
    </source>
</reference>
<feature type="disulfide bond" evidence="14">
    <location>
        <begin position="1732"/>
        <end position="1747"/>
    </location>
</feature>
<evidence type="ECO:0000259" key="17">
    <source>
        <dbReference type="PROSITE" id="PS50026"/>
    </source>
</evidence>
<accession>A0ABD1JP74</accession>
<dbReference type="Pfam" id="PF14670">
    <property type="entry name" value="FXa_inhibition"/>
    <property type="match status" value="1"/>
</dbReference>
<dbReference type="PROSITE" id="PS50026">
    <property type="entry name" value="EGF_3"/>
    <property type="match status" value="3"/>
</dbReference>
<feature type="disulfide bond" evidence="14">
    <location>
        <begin position="1427"/>
        <end position="1442"/>
    </location>
</feature>
<dbReference type="PROSITE" id="PS00010">
    <property type="entry name" value="ASX_HYDROXYL"/>
    <property type="match status" value="1"/>
</dbReference>
<comment type="subcellular location">
    <subcellularLocation>
        <location evidence="2">Endomembrane system</location>
    </subcellularLocation>
    <subcellularLocation>
        <location evidence="1">Membrane</location>
        <topology evidence="1">Single-pass membrane protein</topology>
    </subcellularLocation>
</comment>
<evidence type="ECO:0000256" key="15">
    <source>
        <dbReference type="PROSITE-ProRule" id="PRU00461"/>
    </source>
</evidence>
<feature type="disulfide bond" evidence="14">
    <location>
        <begin position="1083"/>
        <end position="1098"/>
    </location>
</feature>
<feature type="disulfide bond" evidence="14">
    <location>
        <begin position="65"/>
        <end position="80"/>
    </location>
</feature>
<protein>
    <recommendedName>
        <fullName evidence="17">EGF-like domain-containing protein</fullName>
    </recommendedName>
</protein>
<dbReference type="SMART" id="SM00179">
    <property type="entry name" value="EGF_CA"/>
    <property type="match status" value="4"/>
</dbReference>
<feature type="disulfide bond" evidence="14">
    <location>
        <begin position="1248"/>
        <end position="1263"/>
    </location>
</feature>
<dbReference type="InterPro" id="IPR023415">
    <property type="entry name" value="LDLR_class-A_CS"/>
</dbReference>
<evidence type="ECO:0000256" key="10">
    <source>
        <dbReference type="ARBA" id="ARBA00023157"/>
    </source>
</evidence>
<evidence type="ECO:0000313" key="18">
    <source>
        <dbReference type="EMBL" id="KAL2087738.1"/>
    </source>
</evidence>
<evidence type="ECO:0000256" key="5">
    <source>
        <dbReference type="ARBA" id="ARBA00022692"/>
    </source>
</evidence>
<feature type="disulfide bond" evidence="14">
    <location>
        <begin position="1122"/>
        <end position="1137"/>
    </location>
</feature>
<evidence type="ECO:0000256" key="6">
    <source>
        <dbReference type="ARBA" id="ARBA00022729"/>
    </source>
</evidence>
<feature type="disulfide bond" evidence="14">
    <location>
        <begin position="1932"/>
        <end position="1947"/>
    </location>
</feature>
<dbReference type="PROSITE" id="PS01186">
    <property type="entry name" value="EGF_2"/>
    <property type="match status" value="4"/>
</dbReference>
<dbReference type="SUPFAM" id="SSF63825">
    <property type="entry name" value="YWTD domain"/>
    <property type="match status" value="4"/>
</dbReference>
<evidence type="ECO:0000256" key="9">
    <source>
        <dbReference type="ARBA" id="ARBA00023136"/>
    </source>
</evidence>
<dbReference type="Proteomes" id="UP001591681">
    <property type="component" value="Unassembled WGS sequence"/>
</dbReference>
<dbReference type="SMART" id="SM00181">
    <property type="entry name" value="EGF"/>
    <property type="match status" value="13"/>
</dbReference>
<keyword evidence="10 13" id="KW-1015">Disulfide bond</keyword>
<dbReference type="SUPFAM" id="SSF57184">
    <property type="entry name" value="Growth factor receptor domain"/>
    <property type="match status" value="2"/>
</dbReference>
<gene>
    <name evidence="18" type="ORF">ACEWY4_016566</name>
</gene>
<dbReference type="PROSITE" id="PS50068">
    <property type="entry name" value="LDLRA_2"/>
    <property type="match status" value="39"/>
</dbReference>
<evidence type="ECO:0000256" key="8">
    <source>
        <dbReference type="ARBA" id="ARBA00022989"/>
    </source>
</evidence>
<dbReference type="GO" id="GO:0006897">
    <property type="term" value="P:endocytosis"/>
    <property type="evidence" value="ECO:0007669"/>
    <property type="project" value="UniProtKB-KW"/>
</dbReference>
<feature type="disulfide bond" evidence="14">
    <location>
        <begin position="2091"/>
        <end position="2103"/>
    </location>
</feature>
<dbReference type="EMBL" id="JBHFQA010000014">
    <property type="protein sequence ID" value="KAL2087738.1"/>
    <property type="molecule type" value="Genomic_DNA"/>
</dbReference>
<evidence type="ECO:0000256" key="16">
    <source>
        <dbReference type="SAM" id="Phobius"/>
    </source>
</evidence>
<evidence type="ECO:0000256" key="3">
    <source>
        <dbReference type="ARBA" id="ARBA00022536"/>
    </source>
</evidence>
<dbReference type="Gene3D" id="2.120.10.30">
    <property type="entry name" value="TolB, C-terminal domain"/>
    <property type="match status" value="3"/>
</dbReference>
<dbReference type="SMART" id="SM00135">
    <property type="entry name" value="LY"/>
    <property type="match status" value="12"/>
</dbReference>
<name>A0ABD1JP74_9TELE</name>
<dbReference type="PANTHER" id="PTHR22722:SF12">
    <property type="entry name" value="EGF-LIKE DOMAIN-CONTAINING PROTEIN"/>
    <property type="match status" value="1"/>
</dbReference>
<feature type="disulfide bond" evidence="14">
    <location>
        <begin position="1595"/>
        <end position="1610"/>
    </location>
</feature>
<feature type="disulfide bond" evidence="14">
    <location>
        <begin position="1810"/>
        <end position="1825"/>
    </location>
</feature>
<dbReference type="SUPFAM" id="SSF57196">
    <property type="entry name" value="EGF/Laminin"/>
    <property type="match status" value="1"/>
</dbReference>
<keyword evidence="11" id="KW-0675">Receptor</keyword>
<feature type="disulfide bond" evidence="14">
    <location>
        <begin position="822"/>
        <end position="837"/>
    </location>
</feature>
<dbReference type="Gene3D" id="2.10.25.10">
    <property type="entry name" value="Laminin"/>
    <property type="match status" value="4"/>
</dbReference>
<feature type="disulfide bond" evidence="14">
    <location>
        <begin position="1375"/>
        <end position="1390"/>
    </location>
</feature>
<evidence type="ECO:0000256" key="13">
    <source>
        <dbReference type="PROSITE-ProRule" id="PRU00076"/>
    </source>
</evidence>
<feature type="disulfide bond" evidence="14">
    <location>
        <begin position="872"/>
        <end position="887"/>
    </location>
</feature>
<feature type="repeat" description="LDL-receptor class B" evidence="15">
    <location>
        <begin position="2466"/>
        <end position="2509"/>
    </location>
</feature>
<keyword evidence="9 16" id="KW-0472">Membrane</keyword>
<feature type="repeat" description="LDL-receptor class B" evidence="15">
    <location>
        <begin position="324"/>
        <end position="369"/>
    </location>
</feature>
<feature type="disulfide bond" evidence="14">
    <location>
        <begin position="2032"/>
        <end position="2047"/>
    </location>
</feature>
<organism evidence="18 19">
    <name type="scientific">Coilia grayii</name>
    <name type="common">Gray's grenadier anchovy</name>
    <dbReference type="NCBI Taxonomy" id="363190"/>
    <lineage>
        <taxon>Eukaryota</taxon>
        <taxon>Metazoa</taxon>
        <taxon>Chordata</taxon>
        <taxon>Craniata</taxon>
        <taxon>Vertebrata</taxon>
        <taxon>Euteleostomi</taxon>
        <taxon>Actinopterygii</taxon>
        <taxon>Neopterygii</taxon>
        <taxon>Teleostei</taxon>
        <taxon>Clupei</taxon>
        <taxon>Clupeiformes</taxon>
        <taxon>Clupeoidei</taxon>
        <taxon>Engraulidae</taxon>
        <taxon>Coilinae</taxon>
        <taxon>Coilia</taxon>
    </lineage>
</organism>
<feature type="disulfide bond" evidence="14">
    <location>
        <begin position="2985"/>
        <end position="3000"/>
    </location>
</feature>
<dbReference type="InterPro" id="IPR000742">
    <property type="entry name" value="EGF"/>
</dbReference>
<feature type="domain" description="EGF-like" evidence="17">
    <location>
        <begin position="3195"/>
        <end position="3231"/>
    </location>
</feature>
<feature type="disulfide bond" evidence="14">
    <location>
        <begin position="2966"/>
        <end position="2978"/>
    </location>
</feature>
<dbReference type="PROSITE" id="PS01209">
    <property type="entry name" value="LDLRA_1"/>
    <property type="match status" value="16"/>
</dbReference>
<feature type="disulfide bond" evidence="14">
    <location>
        <begin position="1337"/>
        <end position="1352"/>
    </location>
</feature>
<dbReference type="GO" id="GO:0012505">
    <property type="term" value="C:endomembrane system"/>
    <property type="evidence" value="ECO:0007669"/>
    <property type="project" value="UniProtKB-SubCell"/>
</dbReference>
<feature type="disulfide bond" evidence="14">
    <location>
        <begin position="1033"/>
        <end position="1048"/>
    </location>
</feature>
<feature type="disulfide bond" evidence="14">
    <location>
        <begin position="1682"/>
        <end position="1697"/>
    </location>
</feature>
<dbReference type="SUPFAM" id="SSF57424">
    <property type="entry name" value="LDL receptor-like module"/>
    <property type="match status" value="38"/>
</dbReference>
<dbReference type="PROSITE" id="PS01187">
    <property type="entry name" value="EGF_CA"/>
    <property type="match status" value="2"/>
</dbReference>
<keyword evidence="8 16" id="KW-1133">Transmembrane helix</keyword>
<feature type="domain" description="EGF-like" evidence="17">
    <location>
        <begin position="3034"/>
        <end position="3074"/>
    </location>
</feature>
<feature type="disulfide bond" evidence="14">
    <location>
        <begin position="782"/>
        <end position="797"/>
    </location>
</feature>
<dbReference type="InterPro" id="IPR002172">
    <property type="entry name" value="LDrepeatLR_classA_rpt"/>
</dbReference>
<feature type="disulfide bond" evidence="14">
    <location>
        <begin position="2192"/>
        <end position="2207"/>
    </location>
</feature>
<feature type="disulfide bond" evidence="14">
    <location>
        <begin position="83"/>
        <end position="95"/>
    </location>
</feature>
<dbReference type="InterPro" id="IPR049883">
    <property type="entry name" value="NOTCH1_EGF-like"/>
</dbReference>
<feature type="disulfide bond" evidence="14">
    <location>
        <begin position="1298"/>
        <end position="1313"/>
    </location>
</feature>
<dbReference type="Pfam" id="PF07645">
    <property type="entry name" value="EGF_CA"/>
    <property type="match status" value="2"/>
</dbReference>
<keyword evidence="12" id="KW-0325">Glycoprotein</keyword>
<feature type="disulfide bond" evidence="14">
    <location>
        <begin position="2071"/>
        <end position="2086"/>
    </location>
</feature>
<feature type="disulfide bond" evidence="13">
    <location>
        <begin position="3064"/>
        <end position="3073"/>
    </location>
</feature>
<feature type="disulfide bond" evidence="14">
    <location>
        <begin position="2150"/>
        <end position="2165"/>
    </location>
</feature>
<keyword evidence="19" id="KW-1185">Reference proteome</keyword>
<dbReference type="FunFam" id="4.10.400.10:FF:000045">
    <property type="entry name" value="Low-density lipoprotein receptor-related protein 2"/>
    <property type="match status" value="1"/>
</dbReference>
<dbReference type="Gene3D" id="4.10.1220.10">
    <property type="entry name" value="EGF-type module"/>
    <property type="match status" value="5"/>
</dbReference>
<feature type="disulfide bond" evidence="14">
    <location>
        <begin position="1771"/>
        <end position="1786"/>
    </location>
</feature>
<feature type="disulfide bond" evidence="14">
    <location>
        <begin position="46"/>
        <end position="58"/>
    </location>
</feature>
<feature type="disulfide bond" evidence="14">
    <location>
        <begin position="949"/>
        <end position="964"/>
    </location>
</feature>
<evidence type="ECO:0000313" key="19">
    <source>
        <dbReference type="Proteomes" id="UP001591681"/>
    </source>
</evidence>
<feature type="disulfide bond" evidence="14">
    <location>
        <begin position="2219"/>
        <end position="2237"/>
    </location>
</feature>
<dbReference type="InterPro" id="IPR000033">
    <property type="entry name" value="LDLR_classB_rpt"/>
</dbReference>
<sequence length="3289" mass="358492">MGCLCSPGETECDDGSGCVKASLICDGQAHCSDGSDERMCTQNVNCLPDDWTCRNGLCIPIEQRCNGRNDCVDDSDEEACGPCGDPRLRCPDGVCLTASERCDGIRQCSDGRDEPASCGKKCSEANGGCSHTCVDQAWGAECHCPAGMLLSANGVTCEDLNECSQPYGPCQQICLNTPGSFVCACRDGFKEQGNACQAKENATKLLTIRKGVIGLLNLKTRQIENLYIADGVPVAITYDLARGSIYWADERGNIYRAKGKRVSTLYSGQMGIGSLAFDWLNGHLYWTSTYTKSMYAAKSDGSGVAMVMAKDGTPLDLVLLPSERTMFWMNKGQNGDMTIEKAGMDGSRRLSLVVITAELPRGLTLDVASHRLYWISDFKMSIETVKCDGSGRYTFWDVFKGRTARALAAFEGLFYWADEKYLWQIDPKDPKESKFVIKASSPYITVYHSLQQPQDAPAACDASRCPLCLLSSAEPVGYTCACPKALLPLPDGGCTYFKLVYATPTSMYMVEFQEKKSAKKLLLRTTEDIESFDVDWSGGAIVWTNGTGHLKGQWLSGGRSVHIPTPGPVCVVRVSQQTGNFIWRSCDTFSFGVTVASLSLPEHSYSKTLYQAQREVKDLYVDWKRGRLYWLEEGCVHSMKLALSGGDTLTVFCMGKQSSGHLAFDRTSNSFLWNSISGFQIISLLKIKTHSLGKSWTIQGSIEGATDPYIVSSAKNTLTLWRRRDGAHVADIPTEKGLIGVVVAELELMSGQTSVVSQEQSCRFPSVLCEGSSLCISQTQLCDGRRDCPDGSDEKNCLKKCPNPADFLCKDRRKCIERNQVCDGRSHCSDGSDEVGCPTVATKTSTTTRLKCRLGSKLCLDGSECVLLSHVCDGEKDCRDGSDEEDCEHCQEGQFQCAHGRKCIDQKQVCDGAAQCPDHSDEQDCWVPTKSCALRCDNLSRCIPQVFICNGVRDCWDASDEAGCAIPTPAPRCDSPSVLCEGTLFCIAPTQLCDGRRDCPDGWDEKTCLDYCPIRGQLLCKDRRKCVERNQVCDGRSHCFDGSDEVGCPTVATKTSKTAPLKCHLGSKACRDGSECVLHSHVCDGEKDCRDGSDEEECDLRCKPGQFQCAHGRMCIDQKLVCDGTPQCQDRSDELDCFKPSKSCSHLCDEKSRCVPEGFLCDGEKDCTDGTDEAGCGFPTPAPTLSPCRFPSVLCEGSSLCISQTQLCDGRRDCPDGSDESNCMDRCSDRAHFLCKDRRKCIERNQVCDGRSHCSDGSDEVGCPTVATKTTKATPLKCRLGSKLCRDGSECVLLSHVCDGEKDCRDGSDEEGCDLTCRPGQFQCAHGSMCIDQKLVCDGTPQCQDRSDELDCFKASKSCSHLCDQNRCVPETFLCDGVRDCQDGSDESNCRFMSTESGIPAPTPSLCRFPSVLCEGSSLCISQTQLCDGRRDCPDGSDEKNCVDRCSDPAHFLCKDGQKCIKRSQVCDGRPHCFDGSDEVGCPTVATKTTKTTPLKCRLGSKACRDGSECVLHSHLCDGEKDCRDGSDEEGCDLTCRSDQFQCFHGSKCIDQKKVCDGVAQCQDRSDELDCFKTSKGCSHRCDEKTRCIPQTFLCDGERDCLDGTDEANCGFPTPAPTPSLCRFPSVLCEGSSLCISQTQLCDGRRDCPDGSDEKNCVDRCLDPAHFLCKDRRKCIERNQVCDGRSHCSDGSDEVGCPTVATKTTKTTPLKCRLGSKLCRDGSECVLHSHLCDGEKDCRDGSDEEGCDLTCRPGQFQCAHGRMCIDQKLVCDGTPQCQDRSDELDCFKASKSCSHLCDEKSRCIPEGFLCDGEMDCTDGTDEANCSLSNPAPTPSPCRFPSVLCEGSSLCISQTQLCDGRRDCPDGSDEGNCIDKCSDPAHFLCEDRRKCIERNQVCDGRAHCPDGSDERRCPDVCDHMCDGSRCLTKQQICDDIRHCQDGQDEKNCRDVFSYEHLSTAGYKSRWTTAAPLKCRLGSKACRDGSECVLHSHVCDGEKDCRDGSDEQGCDLVCKAGQFQCAHGRMCIDQKLVCDGTPQCQDRSDELDCFKATLGCSHRCDNNSRCVPEGFLCDGEKDCLDGTDEANCVVEACLSGQFLCANGQCVDPTLRCDGHADCRDHSDEKGCSQPPQCPPSLRCPQSDECLLQEWVCDGDEDCSDGSDERNCNASLLKCGEFQWSCSSKTQCIPQSWRCDGTNDCHDLSDETGCGQVKCPTGLFQCRSGECVDPALACNGVTNCLDGSDEGPGCGGANCSSPDSPHCEHTCVRTPHGPRCMCKAGFRLQADGLTCKDVDECREGGAPACAHICLNSRGSFLCHCHPGFLLEPDGHTCKTPDEPSLLASVQSELVLLGLRSGDKQVLLAPGKRPIFSVDFDWKEQRAYWVSLDEESIKWAARNDKSTGTLVRGVKSDSIALDWVGRNLYWVDGVAGQILAVMLGPSVVQPEDYTVVLDEDLEQPRSLALLPQKGLMFWSEIGSEPQIERSGMDGSDRRVVVSRSLSWPVSVTIDLLEERLYWTDERLKCIGSASLTGENIKLLQLPETPSPFSVAVFNGMVYWSDTKRRTIQGAHKVTGKNRKVILKRPSQPFGLKTIHPLMQSVTSDPCEGQHCSHLCLLAPGPQAVCRCPAGLLLAGDGFTCSPPTDSSSSFLLMLSPNTVTQIYLRSLRGSKGLKKWPEHRALLLPGVNEAMAVDMVMRERLLYLSDAGLASVTTLRLSGSALTQSRHLLQLPEDVVTALAVDWVTRNLYWSSRAQPAVHVTSADGRYSTMLLTADVSSTVSIALHPPTGRMCFTATTAQAGGRGKAAAQVDCTHMDGFNRTVLWRNAATPISLSFSNMGTRLYWAEIGTGVIGSIGVDGSNYREYKTGPGPIMSFTQSDGILFWVTLDKDVTKMWYSDGVQPKQLWFEVKTNVVDLKAYSRSSQKGGNACSEKNGRCAHLCLAHPRGRTCVCSQDHLSANGSQCVPQQQCPVGSKACWDGSCLPNAKFCDRVIDCPDGSDEQNCIHDKAALQPKASKEQAKLPRPLGPAVLVEGERLEVGSCAERRCGGRGACVNVGAAGEEVAACRCSEGYSGDSCQDTASSHVGLVLSLLLVVGCVAIAAYVIKKRRASVRTPEKETLMTNMEGRNTHGEGFANELYLAEEVLNEFCGFTTAGSLPACLPAWSCLFFSLHLHHCLTLAMSAPNATALPGRGRFWDVEQPTCGDLQCHGNGVCVPLGQSTVCECRLGYAGEFCRDTVNEALSLKLTLGVMAVLLGVIFAAFLFAKLRQRRKAQIRKATEKERERLKLEGEWA</sequence>
<comment type="caution">
    <text evidence="13">Lacks conserved residue(s) required for the propagation of feature annotation.</text>
</comment>
<feature type="disulfide bond" evidence="14">
    <location>
        <begin position="2212"/>
        <end position="2224"/>
    </location>
</feature>
<feature type="disulfide bond" evidence="14">
    <location>
        <begin position="1897"/>
        <end position="1912"/>
    </location>
</feature>
<keyword evidence="4" id="KW-0254">Endocytosis</keyword>
<feature type="transmembrane region" description="Helical" evidence="16">
    <location>
        <begin position="3081"/>
        <end position="3101"/>
    </location>
</feature>
<evidence type="ECO:0000256" key="14">
    <source>
        <dbReference type="PROSITE-ProRule" id="PRU00124"/>
    </source>
</evidence>
<dbReference type="FunFam" id="2.120.10.30:FF:000241">
    <property type="entry name" value="Low-density lipoprotein receptor-related protein 6"/>
    <property type="match status" value="1"/>
</dbReference>
<comment type="caution">
    <text evidence="18">The sequence shown here is derived from an EMBL/GenBank/DDBJ whole genome shotgun (WGS) entry which is preliminary data.</text>
</comment>
<evidence type="ECO:0000256" key="2">
    <source>
        <dbReference type="ARBA" id="ARBA00004308"/>
    </source>
</evidence>
<feature type="disulfide bond" evidence="14">
    <location>
        <begin position="1920"/>
        <end position="1938"/>
    </location>
</feature>
<evidence type="ECO:0000256" key="11">
    <source>
        <dbReference type="ARBA" id="ARBA00023170"/>
    </source>
</evidence>
<evidence type="ECO:0000256" key="7">
    <source>
        <dbReference type="ARBA" id="ARBA00022737"/>
    </source>
</evidence>
<feature type="disulfide bond" evidence="14">
    <location>
        <begin position="2098"/>
        <end position="2116"/>
    </location>
</feature>
<evidence type="ECO:0000256" key="4">
    <source>
        <dbReference type="ARBA" id="ARBA00022583"/>
    </source>
</evidence>
<dbReference type="PROSITE" id="PS00022">
    <property type="entry name" value="EGF_1"/>
    <property type="match status" value="2"/>
</dbReference>
<feature type="disulfide bond" evidence="14">
    <location>
        <begin position="910"/>
        <end position="925"/>
    </location>
</feature>
<dbReference type="PROSITE" id="PS51120">
    <property type="entry name" value="LDLRB"/>
    <property type="match status" value="2"/>
</dbReference>
<dbReference type="InterPro" id="IPR000152">
    <property type="entry name" value="EGF-type_Asp/Asn_hydroxyl_site"/>
</dbReference>
<keyword evidence="6" id="KW-0732">Signal</keyword>
<feature type="disulfide bond" evidence="14">
    <location>
        <begin position="53"/>
        <end position="71"/>
    </location>
</feature>
<dbReference type="Gene3D" id="4.10.400.10">
    <property type="entry name" value="Low-density Lipoprotein Receptor"/>
    <property type="match status" value="33"/>
</dbReference>
<dbReference type="Pfam" id="PF00058">
    <property type="entry name" value="Ldl_recept_b"/>
    <property type="match status" value="1"/>
</dbReference>
<dbReference type="SMART" id="SM00192">
    <property type="entry name" value="LDLa"/>
    <property type="match status" value="39"/>
</dbReference>
<keyword evidence="7" id="KW-0677">Repeat</keyword>